<dbReference type="EMBL" id="LDEV01002810">
    <property type="protein sequence ID" value="KLJ07481.1"/>
    <property type="molecule type" value="Genomic_DNA"/>
</dbReference>
<evidence type="ECO:0000313" key="2">
    <source>
        <dbReference type="EMBL" id="KLJ07481.1"/>
    </source>
</evidence>
<reference evidence="3" key="1">
    <citation type="journal article" date="2015" name="PLoS Genet.">
        <title>The dynamic genome and transcriptome of the human fungal pathogen Blastomyces and close relative Emmonsia.</title>
        <authorList>
            <person name="Munoz J.F."/>
            <person name="Gauthier G.M."/>
            <person name="Desjardins C.A."/>
            <person name="Gallo J.E."/>
            <person name="Holder J."/>
            <person name="Sullivan T.D."/>
            <person name="Marty A.J."/>
            <person name="Carmen J.C."/>
            <person name="Chen Z."/>
            <person name="Ding L."/>
            <person name="Gujja S."/>
            <person name="Magrini V."/>
            <person name="Misas E."/>
            <person name="Mitreva M."/>
            <person name="Priest M."/>
            <person name="Saif S."/>
            <person name="Whiston E.A."/>
            <person name="Young S."/>
            <person name="Zeng Q."/>
            <person name="Goldman W.E."/>
            <person name="Mardis E.R."/>
            <person name="Taylor J.W."/>
            <person name="McEwen J.G."/>
            <person name="Clay O.K."/>
            <person name="Klein B.S."/>
            <person name="Cuomo C.A."/>
        </authorList>
    </citation>
    <scope>NUCLEOTIDE SEQUENCE [LARGE SCALE GENOMIC DNA]</scope>
    <source>
        <strain evidence="3">UAMH 139</strain>
    </source>
</reference>
<evidence type="ECO:0000256" key="1">
    <source>
        <dbReference type="SAM" id="Coils"/>
    </source>
</evidence>
<keyword evidence="3" id="KW-1185">Reference proteome</keyword>
<keyword evidence="1" id="KW-0175">Coiled coil</keyword>
<dbReference type="Proteomes" id="UP000053573">
    <property type="component" value="Unassembled WGS sequence"/>
</dbReference>
<feature type="coiled-coil region" evidence="1">
    <location>
        <begin position="74"/>
        <end position="111"/>
    </location>
</feature>
<evidence type="ECO:0000313" key="3">
    <source>
        <dbReference type="Proteomes" id="UP000053573"/>
    </source>
</evidence>
<dbReference type="AlphaFoldDB" id="A0A0H1BE50"/>
<name>A0A0H1BE50_9EURO</name>
<sequence>MDRTANPPMTHESLLEIEQENKTDWEPKDYINWGNSIYAFLQGRLGKFNTEVNNDMSNLLYHLNKLSTLCDDYEILSKKDLKELKEDLEDLNKAKKKIEQLNEGMDKLERDSS</sequence>
<proteinExistence type="predicted"/>
<gene>
    <name evidence="2" type="ORF">EMPG_17041</name>
</gene>
<organism evidence="2 3">
    <name type="scientific">Blastomyces silverae</name>
    <dbReference type="NCBI Taxonomy" id="2060906"/>
    <lineage>
        <taxon>Eukaryota</taxon>
        <taxon>Fungi</taxon>
        <taxon>Dikarya</taxon>
        <taxon>Ascomycota</taxon>
        <taxon>Pezizomycotina</taxon>
        <taxon>Eurotiomycetes</taxon>
        <taxon>Eurotiomycetidae</taxon>
        <taxon>Onygenales</taxon>
        <taxon>Ajellomycetaceae</taxon>
        <taxon>Blastomyces</taxon>
    </lineage>
</organism>
<protein>
    <submittedName>
        <fullName evidence="2">Uncharacterized protein</fullName>
    </submittedName>
</protein>
<accession>A0A0H1BE50</accession>
<comment type="caution">
    <text evidence="2">The sequence shown here is derived from an EMBL/GenBank/DDBJ whole genome shotgun (WGS) entry which is preliminary data.</text>
</comment>